<name>A0A1H8M6Z1_9EURY</name>
<accession>A0A1H8M6Z1</accession>
<evidence type="ECO:0000256" key="1">
    <source>
        <dbReference type="SAM" id="MobiDB-lite"/>
    </source>
</evidence>
<dbReference type="Proteomes" id="UP000198775">
    <property type="component" value="Unassembled WGS sequence"/>
</dbReference>
<feature type="region of interest" description="Disordered" evidence="1">
    <location>
        <begin position="1"/>
        <end position="34"/>
    </location>
</feature>
<evidence type="ECO:0000313" key="2">
    <source>
        <dbReference type="EMBL" id="SEO13114.1"/>
    </source>
</evidence>
<protein>
    <submittedName>
        <fullName evidence="2">Uncharacterized protein</fullName>
    </submittedName>
</protein>
<reference evidence="3" key="1">
    <citation type="submission" date="2016-10" db="EMBL/GenBank/DDBJ databases">
        <authorList>
            <person name="Varghese N."/>
            <person name="Submissions S."/>
        </authorList>
    </citation>
    <scope>NUCLEOTIDE SEQUENCE [LARGE SCALE GENOMIC DNA]</scope>
    <source>
        <strain evidence="3">IBRC-M 10043</strain>
    </source>
</reference>
<proteinExistence type="predicted"/>
<evidence type="ECO:0000313" key="3">
    <source>
        <dbReference type="Proteomes" id="UP000198775"/>
    </source>
</evidence>
<dbReference type="EMBL" id="FOCX01000008">
    <property type="protein sequence ID" value="SEO13114.1"/>
    <property type="molecule type" value="Genomic_DNA"/>
</dbReference>
<organism evidence="2 3">
    <name type="scientific">Halorientalis persicus</name>
    <dbReference type="NCBI Taxonomy" id="1367881"/>
    <lineage>
        <taxon>Archaea</taxon>
        <taxon>Methanobacteriati</taxon>
        <taxon>Methanobacteriota</taxon>
        <taxon>Stenosarchaea group</taxon>
        <taxon>Halobacteria</taxon>
        <taxon>Halobacteriales</taxon>
        <taxon>Haloarculaceae</taxon>
        <taxon>Halorientalis</taxon>
    </lineage>
</organism>
<sequence length="47" mass="4965">MSTRTPTPTARPTTTTTDDQTGGAPLTFATDNEVPITGLFDAESDQH</sequence>
<keyword evidence="3" id="KW-1185">Reference proteome</keyword>
<gene>
    <name evidence="2" type="ORF">SAMN05216388_1008140</name>
</gene>
<dbReference type="AlphaFoldDB" id="A0A1H8M6Z1"/>
<dbReference type="RefSeq" id="WP_170845387.1">
    <property type="nucleotide sequence ID" value="NZ_FOCX01000008.1"/>
</dbReference>
<feature type="compositionally biased region" description="Low complexity" evidence="1">
    <location>
        <begin position="1"/>
        <end position="25"/>
    </location>
</feature>